<feature type="compositionally biased region" description="Polar residues" evidence="1">
    <location>
        <begin position="698"/>
        <end position="711"/>
    </location>
</feature>
<proteinExistence type="predicted"/>
<feature type="region of interest" description="Disordered" evidence="1">
    <location>
        <begin position="343"/>
        <end position="483"/>
    </location>
</feature>
<feature type="compositionally biased region" description="Polar residues" evidence="1">
    <location>
        <begin position="455"/>
        <end position="469"/>
    </location>
</feature>
<feature type="compositionally biased region" description="Polar residues" evidence="1">
    <location>
        <begin position="551"/>
        <end position="560"/>
    </location>
</feature>
<accession>A0A370TFR5</accession>
<evidence type="ECO:0000256" key="2">
    <source>
        <dbReference type="SAM" id="SignalP"/>
    </source>
</evidence>
<feature type="compositionally biased region" description="Basic and acidic residues" evidence="1">
    <location>
        <begin position="411"/>
        <end position="426"/>
    </location>
</feature>
<dbReference type="AlphaFoldDB" id="A0A370TFR5"/>
<gene>
    <name evidence="3" type="ORF">BP5553_08104</name>
</gene>
<feature type="signal peptide" evidence="2">
    <location>
        <begin position="1"/>
        <end position="18"/>
    </location>
</feature>
<name>A0A370TFR5_9HELO</name>
<feature type="compositionally biased region" description="Polar residues" evidence="1">
    <location>
        <begin position="371"/>
        <end position="387"/>
    </location>
</feature>
<feature type="region of interest" description="Disordered" evidence="1">
    <location>
        <begin position="528"/>
        <end position="560"/>
    </location>
</feature>
<keyword evidence="2" id="KW-0732">Signal</keyword>
<evidence type="ECO:0000256" key="1">
    <source>
        <dbReference type="SAM" id="MobiDB-lite"/>
    </source>
</evidence>
<reference evidence="3 4" key="1">
    <citation type="journal article" date="2018" name="IMA Fungus">
        <title>IMA Genome-F 9: Draft genome sequence of Annulohypoxylon stygium, Aspergillus mulundensis, Berkeleyomyces basicola (syn. Thielaviopsis basicola), Ceratocystis smalleyi, two Cercospora beticola strains, Coleophoma cylindrospora, Fusarium fracticaudum, Phialophora cf. hyalina, and Morchella septimelata.</title>
        <authorList>
            <person name="Wingfield B.D."/>
            <person name="Bills G.F."/>
            <person name="Dong Y."/>
            <person name="Huang W."/>
            <person name="Nel W.J."/>
            <person name="Swalarsk-Parry B.S."/>
            <person name="Vaghefi N."/>
            <person name="Wilken P.M."/>
            <person name="An Z."/>
            <person name="de Beer Z.W."/>
            <person name="De Vos L."/>
            <person name="Chen L."/>
            <person name="Duong T.A."/>
            <person name="Gao Y."/>
            <person name="Hammerbacher A."/>
            <person name="Kikkert J.R."/>
            <person name="Li Y."/>
            <person name="Li H."/>
            <person name="Li K."/>
            <person name="Li Q."/>
            <person name="Liu X."/>
            <person name="Ma X."/>
            <person name="Naidoo K."/>
            <person name="Pethybridge S.J."/>
            <person name="Sun J."/>
            <person name="Steenkamp E.T."/>
            <person name="van der Nest M.A."/>
            <person name="van Wyk S."/>
            <person name="Wingfield M.J."/>
            <person name="Xiong C."/>
            <person name="Yue Q."/>
            <person name="Zhang X."/>
        </authorList>
    </citation>
    <scope>NUCLEOTIDE SEQUENCE [LARGE SCALE GENOMIC DNA]</scope>
    <source>
        <strain evidence="3 4">BP 5553</strain>
    </source>
</reference>
<keyword evidence="4" id="KW-1185">Reference proteome</keyword>
<dbReference type="STRING" id="2656787.A0A370TFR5"/>
<dbReference type="Proteomes" id="UP000254866">
    <property type="component" value="Unassembled WGS sequence"/>
</dbReference>
<dbReference type="RefSeq" id="XP_031867018.1">
    <property type="nucleotide sequence ID" value="XM_032016727.1"/>
</dbReference>
<comment type="caution">
    <text evidence="3">The sequence shown here is derived from an EMBL/GenBank/DDBJ whole genome shotgun (WGS) entry which is preliminary data.</text>
</comment>
<evidence type="ECO:0000313" key="3">
    <source>
        <dbReference type="EMBL" id="RDL33736.1"/>
    </source>
</evidence>
<sequence length="789" mass="81695">MKPLSWLCLLAGAAPVFSSVLKPLVAYDVKYVDVPEKRHIDIDHFSYIEGRNRNLGTVSLAKTFPAKDVLFNVALGKSKGDASGSLSISVTCISCYTTGTAVVTTEGVKKDESVLGGIIDFFKHPDPRELVVDALDLNLEVNLENLGGHFEFDISFAASGTYTVTLFRSETPVGVALNDDDKIGLLFTLELLFTVSAAVDFSTGFDVVFPKGASFVLNPLNGKIVSMNIGGVQVKSIPVKLVKGAACISAILRLKFQVGVGLKVLGKGFDFEAGVFFDPIQYKACITYDPKKPCKVEFTENFFEEIGAYARAVVDLDFAKFSAGPTAVSTFFTGALPSTCISSSNPTTTKALPKTSPPVLKQTEDSDKSKTVVSKTIPKQTSPTSTHSKAKETDAPSPTAPGGAFHTAIHSGHESDTSDHGKHTSKEGSGSSHHTASSHHHSAGTGSIKPHHKPTSPSQGPYGNSTSDASGGVPTGSDSSMTTSTITTTSVYTITSCKPEVTDCPGKIGQVTSEVIITTTVCPVSGASPTSTGIADGEVGDSSAGPLPTGNKASNSTTSALDGSDLTTRTIYSTETYTITSCLSQYIHCPASLESAIVQTKTVVQYTTVCPVSQTEFPSTLPTAAAGLPTGASETAKGVAPAPTAVPVVKTIVIVSPVPLTPCETPIVRTFESYVPPYATSTFAGNVTGEAPYPTANSTAPVALPTSTKSSPPEVVPTEEALSPTVVREVAVPTAEDSSVKAGVQSSSSAAPSAVSTFQQANGVSGGSAIGLLQLVAVAFVGVAATLMY</sequence>
<feature type="region of interest" description="Disordered" evidence="1">
    <location>
        <begin position="698"/>
        <end position="722"/>
    </location>
</feature>
<dbReference type="OrthoDB" id="4733706at2759"/>
<dbReference type="GeneID" id="43600953"/>
<feature type="chain" id="PRO_5016753311" evidence="2">
    <location>
        <begin position="19"/>
        <end position="789"/>
    </location>
</feature>
<evidence type="ECO:0000313" key="4">
    <source>
        <dbReference type="Proteomes" id="UP000254866"/>
    </source>
</evidence>
<dbReference type="EMBL" id="NPIC01000008">
    <property type="protein sequence ID" value="RDL33736.1"/>
    <property type="molecule type" value="Genomic_DNA"/>
</dbReference>
<organism evidence="3 4">
    <name type="scientific">Venustampulla echinocandica</name>
    <dbReference type="NCBI Taxonomy" id="2656787"/>
    <lineage>
        <taxon>Eukaryota</taxon>
        <taxon>Fungi</taxon>
        <taxon>Dikarya</taxon>
        <taxon>Ascomycota</taxon>
        <taxon>Pezizomycotina</taxon>
        <taxon>Leotiomycetes</taxon>
        <taxon>Helotiales</taxon>
        <taxon>Pleuroascaceae</taxon>
        <taxon>Venustampulla</taxon>
    </lineage>
</organism>
<protein>
    <submittedName>
        <fullName evidence="3">Uncharacterized protein</fullName>
    </submittedName>
</protein>